<evidence type="ECO:0000313" key="4">
    <source>
        <dbReference type="Proteomes" id="UP000757435"/>
    </source>
</evidence>
<dbReference type="PANTHER" id="PTHR34048:SF3">
    <property type="entry name" value="LOW-DENSITY RECEPTOR-LIKE PROTEIN"/>
    <property type="match status" value="1"/>
</dbReference>
<sequence>MSQQSNFFGGFFLGAIVGGVVGGVVGVVVTSRLSQAENPGAESFPRIDPRTGKKRPLKASTEQGIEVARRGLEDKIAQLNDAIDDVRQQLGTVNGAARDQGKKPIAQDPQS</sequence>
<dbReference type="PANTHER" id="PTHR34048">
    <property type="entry name" value="LOW-DENSITY RECEPTOR-LIKE PROTEIN"/>
    <property type="match status" value="1"/>
</dbReference>
<keyword evidence="2" id="KW-0472">Membrane</keyword>
<evidence type="ECO:0008006" key="5">
    <source>
        <dbReference type="Google" id="ProtNLM"/>
    </source>
</evidence>
<reference evidence="3" key="2">
    <citation type="journal article" date="2022" name="Microbiol. Resour. Announc.">
        <title>Metagenome Sequencing to Explore Phylogenomics of Terrestrial Cyanobacteria.</title>
        <authorList>
            <person name="Ward R.D."/>
            <person name="Stajich J.E."/>
            <person name="Johansen J.R."/>
            <person name="Huntemann M."/>
            <person name="Clum A."/>
            <person name="Foster B."/>
            <person name="Foster B."/>
            <person name="Roux S."/>
            <person name="Palaniappan K."/>
            <person name="Varghese N."/>
            <person name="Mukherjee S."/>
            <person name="Reddy T.B.K."/>
            <person name="Daum C."/>
            <person name="Copeland A."/>
            <person name="Chen I.A."/>
            <person name="Ivanova N.N."/>
            <person name="Kyrpides N.C."/>
            <person name="Shapiro N."/>
            <person name="Eloe-Fadrosh E.A."/>
            <person name="Pietrasiak N."/>
        </authorList>
    </citation>
    <scope>NUCLEOTIDE SEQUENCE</scope>
    <source>
        <strain evidence="3">UHER 2000/2452</strain>
    </source>
</reference>
<dbReference type="AlphaFoldDB" id="A0A951QD38"/>
<gene>
    <name evidence="3" type="ORF">KME15_10845</name>
</gene>
<feature type="region of interest" description="Disordered" evidence="1">
    <location>
        <begin position="90"/>
        <end position="111"/>
    </location>
</feature>
<organism evidence="3 4">
    <name type="scientific">Drouetiella hepatica Uher 2000/2452</name>
    <dbReference type="NCBI Taxonomy" id="904376"/>
    <lineage>
        <taxon>Bacteria</taxon>
        <taxon>Bacillati</taxon>
        <taxon>Cyanobacteriota</taxon>
        <taxon>Cyanophyceae</taxon>
        <taxon>Oculatellales</taxon>
        <taxon>Oculatellaceae</taxon>
        <taxon>Drouetiella</taxon>
    </lineage>
</organism>
<proteinExistence type="predicted"/>
<dbReference type="EMBL" id="JAHHHD010000009">
    <property type="protein sequence ID" value="MBW4659163.1"/>
    <property type="molecule type" value="Genomic_DNA"/>
</dbReference>
<evidence type="ECO:0000256" key="1">
    <source>
        <dbReference type="SAM" id="MobiDB-lite"/>
    </source>
</evidence>
<evidence type="ECO:0000313" key="3">
    <source>
        <dbReference type="EMBL" id="MBW4659163.1"/>
    </source>
</evidence>
<feature type="transmembrane region" description="Helical" evidence="2">
    <location>
        <begin position="7"/>
        <end position="29"/>
    </location>
</feature>
<evidence type="ECO:0000256" key="2">
    <source>
        <dbReference type="SAM" id="Phobius"/>
    </source>
</evidence>
<feature type="region of interest" description="Disordered" evidence="1">
    <location>
        <begin position="35"/>
        <end position="62"/>
    </location>
</feature>
<keyword evidence="2" id="KW-0812">Transmembrane</keyword>
<name>A0A951QD38_9CYAN</name>
<keyword evidence="2" id="KW-1133">Transmembrane helix</keyword>
<accession>A0A951QD38</accession>
<protein>
    <recommendedName>
        <fullName evidence="5">Gas vesicle protein</fullName>
    </recommendedName>
</protein>
<dbReference type="Proteomes" id="UP000757435">
    <property type="component" value="Unassembled WGS sequence"/>
</dbReference>
<reference evidence="3" key="1">
    <citation type="submission" date="2021-05" db="EMBL/GenBank/DDBJ databases">
        <authorList>
            <person name="Pietrasiak N."/>
            <person name="Ward R."/>
            <person name="Stajich J.E."/>
            <person name="Kurbessoian T."/>
        </authorList>
    </citation>
    <scope>NUCLEOTIDE SEQUENCE</scope>
    <source>
        <strain evidence="3">UHER 2000/2452</strain>
    </source>
</reference>
<comment type="caution">
    <text evidence="3">The sequence shown here is derived from an EMBL/GenBank/DDBJ whole genome shotgun (WGS) entry which is preliminary data.</text>
</comment>
<dbReference type="InterPro" id="IPR040377">
    <property type="entry name" value="Ssl2009-like"/>
</dbReference>